<proteinExistence type="predicted"/>
<reference evidence="1" key="1">
    <citation type="submission" date="2021-05" db="EMBL/GenBank/DDBJ databases">
        <authorList>
            <person name="Alioto T."/>
            <person name="Alioto T."/>
            <person name="Gomez Garrido J."/>
        </authorList>
    </citation>
    <scope>NUCLEOTIDE SEQUENCE</scope>
</reference>
<accession>A0A8D8AL97</accession>
<name>A0A8D8AL97_CULPI</name>
<dbReference type="EMBL" id="HBUE01037237">
    <property type="protein sequence ID" value="CAG6459309.1"/>
    <property type="molecule type" value="Transcribed_RNA"/>
</dbReference>
<dbReference type="AlphaFoldDB" id="A0A8D8AL97"/>
<dbReference type="EMBL" id="HBUE01037231">
    <property type="protein sequence ID" value="CAG6459308.1"/>
    <property type="molecule type" value="Transcribed_RNA"/>
</dbReference>
<sequence>MYTQKKICKFTQHVITVSYVNSLNVMLKYDVKSKKSWKLLQCKSKSNVNHESNGNAEHGNSNLMDFYPCSASCKFLFNVNHISNVFLPNVDFKTTRTKNSYIWFSFYRSHTSLAHCLSLDLNKLML</sequence>
<protein>
    <submittedName>
        <fullName evidence="1">(northern house mosquito) hypothetical protein</fullName>
    </submittedName>
</protein>
<organism evidence="1">
    <name type="scientific">Culex pipiens</name>
    <name type="common">House mosquito</name>
    <dbReference type="NCBI Taxonomy" id="7175"/>
    <lineage>
        <taxon>Eukaryota</taxon>
        <taxon>Metazoa</taxon>
        <taxon>Ecdysozoa</taxon>
        <taxon>Arthropoda</taxon>
        <taxon>Hexapoda</taxon>
        <taxon>Insecta</taxon>
        <taxon>Pterygota</taxon>
        <taxon>Neoptera</taxon>
        <taxon>Endopterygota</taxon>
        <taxon>Diptera</taxon>
        <taxon>Nematocera</taxon>
        <taxon>Culicoidea</taxon>
        <taxon>Culicidae</taxon>
        <taxon>Culicinae</taxon>
        <taxon>Culicini</taxon>
        <taxon>Culex</taxon>
        <taxon>Culex</taxon>
    </lineage>
</organism>
<evidence type="ECO:0000313" key="1">
    <source>
        <dbReference type="EMBL" id="CAG6459308.1"/>
    </source>
</evidence>